<proteinExistence type="predicted"/>
<evidence type="ECO:0008006" key="5">
    <source>
        <dbReference type="Google" id="ProtNLM"/>
    </source>
</evidence>
<protein>
    <recommendedName>
        <fullName evidence="5">ABC transporter permease</fullName>
    </recommendedName>
</protein>
<feature type="transmembrane region" description="Helical" evidence="2">
    <location>
        <begin position="175"/>
        <end position="193"/>
    </location>
</feature>
<keyword evidence="2" id="KW-1133">Transmembrane helix</keyword>
<feature type="region of interest" description="Disordered" evidence="1">
    <location>
        <begin position="489"/>
        <end position="508"/>
    </location>
</feature>
<evidence type="ECO:0000313" key="4">
    <source>
        <dbReference type="Proteomes" id="UP001595867"/>
    </source>
</evidence>
<dbReference type="EMBL" id="JBHSBL010000014">
    <property type="protein sequence ID" value="MFC4066038.1"/>
    <property type="molecule type" value="Genomic_DNA"/>
</dbReference>
<feature type="transmembrane region" description="Helical" evidence="2">
    <location>
        <begin position="107"/>
        <end position="132"/>
    </location>
</feature>
<organism evidence="3 4">
    <name type="scientific">Actinoplanes subglobosus</name>
    <dbReference type="NCBI Taxonomy" id="1547892"/>
    <lineage>
        <taxon>Bacteria</taxon>
        <taxon>Bacillati</taxon>
        <taxon>Actinomycetota</taxon>
        <taxon>Actinomycetes</taxon>
        <taxon>Micromonosporales</taxon>
        <taxon>Micromonosporaceae</taxon>
        <taxon>Actinoplanes</taxon>
    </lineage>
</organism>
<dbReference type="RefSeq" id="WP_378067016.1">
    <property type="nucleotide sequence ID" value="NZ_JBHSBL010000014.1"/>
</dbReference>
<evidence type="ECO:0000256" key="1">
    <source>
        <dbReference type="SAM" id="MobiDB-lite"/>
    </source>
</evidence>
<keyword evidence="2" id="KW-0472">Membrane</keyword>
<feature type="transmembrane region" description="Helical" evidence="2">
    <location>
        <begin position="218"/>
        <end position="237"/>
    </location>
</feature>
<accession>A0ABV8IT41</accession>
<reference evidence="4" key="1">
    <citation type="journal article" date="2019" name="Int. J. Syst. Evol. Microbiol.">
        <title>The Global Catalogue of Microorganisms (GCM) 10K type strain sequencing project: providing services to taxonomists for standard genome sequencing and annotation.</title>
        <authorList>
            <consortium name="The Broad Institute Genomics Platform"/>
            <consortium name="The Broad Institute Genome Sequencing Center for Infectious Disease"/>
            <person name="Wu L."/>
            <person name="Ma J."/>
        </authorList>
    </citation>
    <scope>NUCLEOTIDE SEQUENCE [LARGE SCALE GENOMIC DNA]</scope>
    <source>
        <strain evidence="4">TBRC 5832</strain>
    </source>
</reference>
<sequence>MTVIMDRPGRTAPAPRVATTALARVEARRLLHSPFYWGSALLATALGVAWCWTRMPTWETLAENSGMSSLVLACGLLIATQLATGRDRRAGAEESTRTMPAGPARRGVAMLVVIPIAAVSGALVYLAELLILLPAWPVGEFDPWAPAVVLVIPSIGAVIGVLVGRVLHNASAGPLTATAFCAVLIALLALPNYPRNYASALWPVPERSWEIGAPRPTGWHLIYLLGVLVALAALIIWRAWPKASVTVLVGALVCAGLSVERQTAESPSVISMELADRYTGPAVLSCQTHQQVRYCALPHFEGWIEQWREAVEPVAAHLPADAVRPVVRQFGNSYDLKPMTPGVPEIIISDSWGRVGGWAADSRLRMSRDYVVASVDLYADGLFLDGCDATGQHRTVAGLWLLAQSLSGGAAQSLSGGAAQSLSDGAAQVRSGELRLPRVRYGQAEQDAAAALLDRPYDEVADYLAEHWADLLDPSSTALSGLGVTLDPPALPAAESQGEQRTEGGMCR</sequence>
<dbReference type="Proteomes" id="UP001595867">
    <property type="component" value="Unassembled WGS sequence"/>
</dbReference>
<keyword evidence="4" id="KW-1185">Reference proteome</keyword>
<gene>
    <name evidence="3" type="ORF">ACFO0C_13955</name>
</gene>
<comment type="caution">
    <text evidence="3">The sequence shown here is derived from an EMBL/GenBank/DDBJ whole genome shotgun (WGS) entry which is preliminary data.</text>
</comment>
<keyword evidence="2" id="KW-0812">Transmembrane</keyword>
<feature type="transmembrane region" description="Helical" evidence="2">
    <location>
        <begin position="144"/>
        <end position="163"/>
    </location>
</feature>
<name>A0ABV8IT41_9ACTN</name>
<evidence type="ECO:0000256" key="2">
    <source>
        <dbReference type="SAM" id="Phobius"/>
    </source>
</evidence>
<feature type="transmembrane region" description="Helical" evidence="2">
    <location>
        <begin position="34"/>
        <end position="55"/>
    </location>
</feature>
<feature type="transmembrane region" description="Helical" evidence="2">
    <location>
        <begin position="67"/>
        <end position="86"/>
    </location>
</feature>
<evidence type="ECO:0000313" key="3">
    <source>
        <dbReference type="EMBL" id="MFC4066038.1"/>
    </source>
</evidence>